<dbReference type="Proteomes" id="UP001219759">
    <property type="component" value="Segment"/>
</dbReference>
<sequence length="70" mass="7479">MNNATTTKTASALVEGDVIIVPQTNLRAEVLLFWPALNAPETHLEVAALGPRGGQIALRLELDQELTVVS</sequence>
<proteinExistence type="predicted"/>
<evidence type="ECO:0000313" key="2">
    <source>
        <dbReference type="Proteomes" id="UP001219759"/>
    </source>
</evidence>
<reference evidence="2" key="1">
    <citation type="submission" date="2023-01" db="EMBL/GenBank/DDBJ databases">
        <authorList>
            <person name="Bendele M."/>
            <person name="Baldwin A.R."/>
            <person name="Chauncey H.A."/>
            <person name="Connelly K.A."/>
            <person name="Daniel I."/>
            <person name="Fitzgerald E.B."/>
            <person name="McKinney B.E."/>
            <person name="Murray D.M."/>
            <person name="Parshall S."/>
            <person name="Stokes L.T."/>
            <person name="Tanaka K.N."/>
            <person name="Vinson E.C."/>
            <person name="Klevikis C."/>
            <person name="Temple L."/>
            <person name="Utz L."/>
            <person name="Rinehart C.A."/>
            <person name="Garlena R.A."/>
            <person name="Russell D.A."/>
            <person name="Jacobs-Sera D."/>
            <person name="Hatfull G.F."/>
        </authorList>
    </citation>
    <scope>NUCLEOTIDE SEQUENCE [LARGE SCALE GENOMIC DNA]</scope>
</reference>
<organism evidence="1 2">
    <name type="scientific">Microbacterium phage Caron</name>
    <dbReference type="NCBI Taxonomy" id="3028494"/>
    <lineage>
        <taxon>Viruses</taxon>
        <taxon>Duplodnaviria</taxon>
        <taxon>Heunggongvirae</taxon>
        <taxon>Uroviricota</taxon>
        <taxon>Caudoviricetes</taxon>
        <taxon>Casidaviridae</taxon>
        <taxon>Barnstormervirus</taxon>
        <taxon>Barnstormervirus caron</taxon>
    </lineage>
</organism>
<accession>A0AAF0CK38</accession>
<keyword evidence="2" id="KW-1185">Reference proteome</keyword>
<name>A0AAF0CK38_9CAUD</name>
<dbReference type="EMBL" id="OQ190481">
    <property type="protein sequence ID" value="WDS52103.1"/>
    <property type="molecule type" value="Genomic_DNA"/>
</dbReference>
<gene>
    <name evidence="1" type="primary">77</name>
    <name evidence="1" type="ORF">SEA_CARON_77</name>
</gene>
<evidence type="ECO:0000313" key="1">
    <source>
        <dbReference type="EMBL" id="WDS52103.1"/>
    </source>
</evidence>
<protein>
    <submittedName>
        <fullName evidence="1">Uncharacterized protein</fullName>
    </submittedName>
</protein>